<protein>
    <submittedName>
        <fullName evidence="2">Penicillin amidase</fullName>
    </submittedName>
</protein>
<dbReference type="Pfam" id="PF01804">
    <property type="entry name" value="Penicil_amidase"/>
    <property type="match status" value="1"/>
</dbReference>
<evidence type="ECO:0000313" key="2">
    <source>
        <dbReference type="EMBL" id="KGM08805.1"/>
    </source>
</evidence>
<dbReference type="Gene3D" id="3.60.20.10">
    <property type="entry name" value="Glutamine Phosphoribosylpyrophosphate, subunit 1, domain 1"/>
    <property type="match status" value="1"/>
</dbReference>
<dbReference type="RefSeq" id="WP_198026089.1">
    <property type="nucleotide sequence ID" value="NZ_AXCZ01000248.1"/>
</dbReference>
<comment type="caution">
    <text evidence="2">The sequence shown here is derived from an EMBL/GenBank/DDBJ whole genome shotgun (WGS) entry which is preliminary data.</text>
</comment>
<organism evidence="2 3">
    <name type="scientific">Cellulomonas bogoriensis 69B4 = DSM 16987</name>
    <dbReference type="NCBI Taxonomy" id="1386082"/>
    <lineage>
        <taxon>Bacteria</taxon>
        <taxon>Bacillati</taxon>
        <taxon>Actinomycetota</taxon>
        <taxon>Actinomycetes</taxon>
        <taxon>Micrococcales</taxon>
        <taxon>Cellulomonadaceae</taxon>
        <taxon>Cellulomonas</taxon>
    </lineage>
</organism>
<dbReference type="PANTHER" id="PTHR34218:SF4">
    <property type="entry name" value="ACYL-HOMOSERINE LACTONE ACYLASE QUIP"/>
    <property type="match status" value="1"/>
</dbReference>
<comment type="similarity">
    <text evidence="1">Belongs to the peptidase S45 family.</text>
</comment>
<keyword evidence="3" id="KW-1185">Reference proteome</keyword>
<evidence type="ECO:0000313" key="3">
    <source>
        <dbReference type="Proteomes" id="UP000054314"/>
    </source>
</evidence>
<dbReference type="InterPro" id="IPR002692">
    <property type="entry name" value="S45"/>
</dbReference>
<dbReference type="PANTHER" id="PTHR34218">
    <property type="entry name" value="PEPTIDASE S45 PENICILLIN AMIDASE"/>
    <property type="match status" value="1"/>
</dbReference>
<dbReference type="MEROPS" id="S45.003"/>
<reference evidence="2 3" key="1">
    <citation type="submission" date="2013-08" db="EMBL/GenBank/DDBJ databases">
        <title>Genome sequencing of Cellulomonas bogoriensis 69B4.</title>
        <authorList>
            <person name="Chen F."/>
            <person name="Li Y."/>
            <person name="Wang G."/>
        </authorList>
    </citation>
    <scope>NUCLEOTIDE SEQUENCE [LARGE SCALE GENOMIC DNA]</scope>
    <source>
        <strain evidence="2 3">69B4</strain>
    </source>
</reference>
<feature type="non-terminal residue" evidence="2">
    <location>
        <position position="344"/>
    </location>
</feature>
<dbReference type="Gene3D" id="1.10.439.10">
    <property type="entry name" value="Penicillin Amidohydrolase, domain 1"/>
    <property type="match status" value="1"/>
</dbReference>
<dbReference type="GO" id="GO:0016811">
    <property type="term" value="F:hydrolase activity, acting on carbon-nitrogen (but not peptide) bonds, in linear amides"/>
    <property type="evidence" value="ECO:0007669"/>
    <property type="project" value="InterPro"/>
</dbReference>
<dbReference type="Proteomes" id="UP000054314">
    <property type="component" value="Unassembled WGS sequence"/>
</dbReference>
<dbReference type="SUPFAM" id="SSF56235">
    <property type="entry name" value="N-terminal nucleophile aminohydrolases (Ntn hydrolases)"/>
    <property type="match status" value="1"/>
</dbReference>
<dbReference type="EMBL" id="AXCZ01000248">
    <property type="protein sequence ID" value="KGM08805.1"/>
    <property type="molecule type" value="Genomic_DNA"/>
</dbReference>
<sequence length="344" mass="37051">MGSFEVLRDEHGIPHVRAGDELALARGQGYVTARDRAWQIEVDRWRAEGRAAEHLGPAALPWDVFAHQVRLPCTARRAYDALDPADRAWVDAYVEGVNAGLVDGRDTPEMRALAGLPGPAPAHEPWPRWAPLGVFQVSHVLFSNLPHLLWRDHLVQTLGPAHPDLDPVRLLEVFAADGGPTSGSNAWALHGSRTRSGLPLLAGDPHRVLELPGVYQQVRLACPEYDVLGMAFPGVPGISHMAHAGTVAWGITNAVAHHVEVFRERLTTLAGQTRAQGPNGTEPVTRGTVDVQVRHADGVRVHRVPWAETARGPVVTGLAVGAGPDETVVPTAPDVPTFSVRMPA</sequence>
<gene>
    <name evidence="2" type="ORF">N869_09840</name>
</gene>
<name>A0A0A0BLS7_9CELL</name>
<proteinExistence type="inferred from homology"/>
<dbReference type="GO" id="GO:0017000">
    <property type="term" value="P:antibiotic biosynthetic process"/>
    <property type="evidence" value="ECO:0007669"/>
    <property type="project" value="InterPro"/>
</dbReference>
<dbReference type="AlphaFoldDB" id="A0A0A0BLS7"/>
<dbReference type="InterPro" id="IPR023343">
    <property type="entry name" value="Penicillin_amidase_dom1"/>
</dbReference>
<evidence type="ECO:0000256" key="1">
    <source>
        <dbReference type="ARBA" id="ARBA00006586"/>
    </source>
</evidence>
<accession>A0A0A0BLS7</accession>
<dbReference type="InterPro" id="IPR029055">
    <property type="entry name" value="Ntn_hydrolases_N"/>
</dbReference>